<feature type="compositionally biased region" description="Low complexity" evidence="1">
    <location>
        <begin position="17"/>
        <end position="34"/>
    </location>
</feature>
<reference evidence="3 4" key="1">
    <citation type="submission" date="2017-11" db="EMBL/GenBank/DDBJ databases">
        <title>De novo assembly and phasing of dikaryotic genomes from two isolates of Puccinia coronata f. sp. avenae, the causal agent of oat crown rust.</title>
        <authorList>
            <person name="Miller M.E."/>
            <person name="Zhang Y."/>
            <person name="Omidvar V."/>
            <person name="Sperschneider J."/>
            <person name="Schwessinger B."/>
            <person name="Raley C."/>
            <person name="Palmer J.M."/>
            <person name="Garnica D."/>
            <person name="Upadhyaya N."/>
            <person name="Rathjen J."/>
            <person name="Taylor J.M."/>
            <person name="Park R.F."/>
            <person name="Dodds P.N."/>
            <person name="Hirsch C.D."/>
            <person name="Kianian S.F."/>
            <person name="Figueroa M."/>
        </authorList>
    </citation>
    <scope>NUCLEOTIDE SEQUENCE [LARGE SCALE GENOMIC DNA]</scope>
    <source>
        <strain evidence="3">12NC29</strain>
    </source>
</reference>
<organism evidence="3 4">
    <name type="scientific">Puccinia coronata f. sp. avenae</name>
    <dbReference type="NCBI Taxonomy" id="200324"/>
    <lineage>
        <taxon>Eukaryota</taxon>
        <taxon>Fungi</taxon>
        <taxon>Dikarya</taxon>
        <taxon>Basidiomycota</taxon>
        <taxon>Pucciniomycotina</taxon>
        <taxon>Pucciniomycetes</taxon>
        <taxon>Pucciniales</taxon>
        <taxon>Pucciniaceae</taxon>
        <taxon>Puccinia</taxon>
    </lineage>
</organism>
<dbReference type="OrthoDB" id="2517224at2759"/>
<proteinExistence type="predicted"/>
<accession>A0A2N5VEZ2</accession>
<comment type="caution">
    <text evidence="3">The sequence shown here is derived from an EMBL/GenBank/DDBJ whole genome shotgun (WGS) entry which is preliminary data.</text>
</comment>
<gene>
    <name evidence="3" type="ORF">PCANC_12213</name>
    <name evidence="2" type="ORF">PCANC_26821</name>
</gene>
<dbReference type="EMBL" id="PGCJ01000102">
    <property type="protein sequence ID" value="PLW48565.1"/>
    <property type="molecule type" value="Genomic_DNA"/>
</dbReference>
<evidence type="ECO:0000313" key="4">
    <source>
        <dbReference type="Proteomes" id="UP000235388"/>
    </source>
</evidence>
<dbReference type="EMBL" id="PGCJ01001168">
    <property type="protein sequence ID" value="PLW08321.1"/>
    <property type="molecule type" value="Genomic_DNA"/>
</dbReference>
<evidence type="ECO:0000313" key="3">
    <source>
        <dbReference type="EMBL" id="PLW48565.1"/>
    </source>
</evidence>
<feature type="region of interest" description="Disordered" evidence="1">
    <location>
        <begin position="1"/>
        <end position="34"/>
    </location>
</feature>
<name>A0A2N5VEZ2_9BASI</name>
<feature type="region of interest" description="Disordered" evidence="1">
    <location>
        <begin position="80"/>
        <end position="132"/>
    </location>
</feature>
<dbReference type="Proteomes" id="UP000235388">
    <property type="component" value="Unassembled WGS sequence"/>
</dbReference>
<dbReference type="AlphaFoldDB" id="A0A2N5VEZ2"/>
<evidence type="ECO:0000313" key="2">
    <source>
        <dbReference type="EMBL" id="PLW08321.1"/>
    </source>
</evidence>
<evidence type="ECO:0000256" key="1">
    <source>
        <dbReference type="SAM" id="MobiDB-lite"/>
    </source>
</evidence>
<protein>
    <submittedName>
        <fullName evidence="3">Uncharacterized protein</fullName>
    </submittedName>
</protein>
<keyword evidence="4" id="KW-1185">Reference proteome</keyword>
<sequence length="219" mass="23883">MSTPILPHHVTQPFAKSLPPSRAPSRASSRASLVSSQAAGLSNLNGLQHHFGDGTDLLEHIFTSVINGATSPTLAKETFCASQNPQHPQTSRTHTHHHTSTHASPCREPPISTSHQHQPPNALPRQDPPITTTNFTREQADFEAAQFALKQVKLVSSAVTTICGSFRKEQLLQPDGSNFSQWSSLLREVGITHLTGADFFFTRCSNLSFERGVLGPRHV</sequence>
<feature type="compositionally biased region" description="Polar residues" evidence="1">
    <location>
        <begin position="80"/>
        <end position="89"/>
    </location>
</feature>